<evidence type="ECO:0000313" key="2">
    <source>
        <dbReference type="Proteomes" id="UP000198582"/>
    </source>
</evidence>
<dbReference type="STRING" id="394193.SAMN04489732_13412"/>
<name>A0A1H8YP46_9PSEU</name>
<keyword evidence="2" id="KW-1185">Reference proteome</keyword>
<sequence>MRLLAILPVLESDPRIQVVFTHDADSPSVLLAGVAELLNTLRCNVISWSRACALRFDLILTASEKDRVRELDGPSVLFPHGAGFQKYDVVHRGVAGLGPQHLLDDEKAVHAAIALAHPEQRDLVAASCPPVLDRAVVVGDPCVDVMLAEEHRRSRYRDALGVAAGQKLVVLTSTWGSQSLLGRAPDLPERVLAALPFDGWRCCLLTHPGIAAVHGHRQLEAWLANATEMGLMTVPTGRRWEPVLLSADCVIADQGSMALYAAALDVPLLLAGGRPPTTVPSSPVAELAGRARHVDAPEDLREQILSTIAEHQPGRYGDLAARTFAEPGSSAARLRKLLYGLIDLVEPAGPATLGAGEMPVVLRGRVAAFLVTAVVVDGVLSVEREPVTSVAAEHVRRPDQHLVAHALDSAAELLQVADVVYTTVDAGHSCPDESLRWAAMTFEQWPRIAVAVRLVSADRCIAVTRNRLGLVFSLGRDGTARPGFDPLLLASAAYVGHRAVRPGVGSLALDVAGQTWQITITNLTDGGPEPAH</sequence>
<proteinExistence type="predicted"/>
<dbReference type="SUPFAM" id="SSF53756">
    <property type="entry name" value="UDP-Glycosyltransferase/glycogen phosphorylase"/>
    <property type="match status" value="1"/>
</dbReference>
<protein>
    <recommendedName>
        <fullName evidence="3">CDP-Glycerol:Poly(Glycerophosphate) glycerophosphotransferase</fullName>
    </recommendedName>
</protein>
<reference evidence="1 2" key="1">
    <citation type="submission" date="2016-10" db="EMBL/GenBank/DDBJ databases">
        <authorList>
            <person name="de Groot N.N."/>
        </authorList>
    </citation>
    <scope>NUCLEOTIDE SEQUENCE [LARGE SCALE GENOMIC DNA]</scope>
    <source>
        <strain evidence="1 2">DSM 44993</strain>
    </source>
</reference>
<accession>A0A1H8YP46</accession>
<dbReference type="AlphaFoldDB" id="A0A1H8YP46"/>
<evidence type="ECO:0008006" key="3">
    <source>
        <dbReference type="Google" id="ProtNLM"/>
    </source>
</evidence>
<dbReference type="Proteomes" id="UP000198582">
    <property type="component" value="Unassembled WGS sequence"/>
</dbReference>
<gene>
    <name evidence="1" type="ORF">SAMN04489732_13412</name>
</gene>
<organism evidence="1 2">
    <name type="scientific">Amycolatopsis saalfeldensis</name>
    <dbReference type="NCBI Taxonomy" id="394193"/>
    <lineage>
        <taxon>Bacteria</taxon>
        <taxon>Bacillati</taxon>
        <taxon>Actinomycetota</taxon>
        <taxon>Actinomycetes</taxon>
        <taxon>Pseudonocardiales</taxon>
        <taxon>Pseudonocardiaceae</taxon>
        <taxon>Amycolatopsis</taxon>
    </lineage>
</organism>
<evidence type="ECO:0000313" key="1">
    <source>
        <dbReference type="EMBL" id="SEP53957.1"/>
    </source>
</evidence>
<dbReference type="EMBL" id="FOEF01000034">
    <property type="protein sequence ID" value="SEP53957.1"/>
    <property type="molecule type" value="Genomic_DNA"/>
</dbReference>